<reference evidence="2 3" key="1">
    <citation type="submission" date="2016-11" db="EMBL/GenBank/DDBJ databases">
        <authorList>
            <person name="Jaros S."/>
            <person name="Januszkiewicz K."/>
            <person name="Wedrychowicz H."/>
        </authorList>
    </citation>
    <scope>NUCLEOTIDE SEQUENCE [LARGE SCALE GENOMIC DNA]</scope>
    <source>
        <strain evidence="2 3">DSM 15480</strain>
    </source>
</reference>
<organism evidence="2 3">
    <name type="scientific">Hespellia stercorisuis DSM 15480</name>
    <dbReference type="NCBI Taxonomy" id="1121950"/>
    <lineage>
        <taxon>Bacteria</taxon>
        <taxon>Bacillati</taxon>
        <taxon>Bacillota</taxon>
        <taxon>Clostridia</taxon>
        <taxon>Lachnospirales</taxon>
        <taxon>Lachnospiraceae</taxon>
        <taxon>Hespellia</taxon>
    </lineage>
</organism>
<dbReference type="AlphaFoldDB" id="A0A1M6P5H9"/>
<dbReference type="Proteomes" id="UP000184301">
    <property type="component" value="Unassembled WGS sequence"/>
</dbReference>
<dbReference type="Pfam" id="PF18975">
    <property type="entry name" value="DUF5711"/>
    <property type="match status" value="1"/>
</dbReference>
<accession>A0A1M6P5H9</accession>
<dbReference type="STRING" id="1121950.SAMN02745243_02023"/>
<protein>
    <submittedName>
        <fullName evidence="2">Uncharacterized protein</fullName>
    </submittedName>
</protein>
<keyword evidence="3" id="KW-1185">Reference proteome</keyword>
<feature type="transmembrane region" description="Helical" evidence="1">
    <location>
        <begin position="33"/>
        <end position="53"/>
    </location>
</feature>
<dbReference type="RefSeq" id="WP_073109519.1">
    <property type="nucleotide sequence ID" value="NZ_FQZY01000026.1"/>
</dbReference>
<dbReference type="OrthoDB" id="1779345at2"/>
<dbReference type="InterPro" id="IPR043765">
    <property type="entry name" value="DUF5711"/>
</dbReference>
<proteinExistence type="predicted"/>
<sequence>MAGNDNIKLYVPGSVEEIEEKAKHYRQKKYKKYGVILGILLLFLGIAGIALIYQKYTSVSVVKTYSNQGADNNSYAQFATGVVRYSRDGVVFLNRKNEELWNQPCQIQNPVIDVNEEAFAIGDVGGTSILVFTKDGLKGEIETTLPIEKLSVSDQGIVSAILKNESSPKIITYDAVGNVLVEHQIDVNKTGYPVAVSMSSDANLLSVSYLNTQTGILISKVGYYNFGTVGQDKTDNQVTLDEYNGVVMADLFFMDADTSVAVGDDSFVIYRGKQTPEASDTIKLKKEVVSAFHSDKYIGFILRNADTAGYELCAYNKNGRRVMSVDFTGEYAHIKISGRQVIMYEGSKACIYTIGGIRRFKGDLGADASELIPVFGINKYLVINANEVKVIRLAK</sequence>
<keyword evidence="1" id="KW-0472">Membrane</keyword>
<keyword evidence="1" id="KW-0812">Transmembrane</keyword>
<evidence type="ECO:0000313" key="2">
    <source>
        <dbReference type="EMBL" id="SHK03201.1"/>
    </source>
</evidence>
<keyword evidence="1" id="KW-1133">Transmembrane helix</keyword>
<evidence type="ECO:0000313" key="3">
    <source>
        <dbReference type="Proteomes" id="UP000184301"/>
    </source>
</evidence>
<dbReference type="EMBL" id="FQZY01000026">
    <property type="protein sequence ID" value="SHK03201.1"/>
    <property type="molecule type" value="Genomic_DNA"/>
</dbReference>
<gene>
    <name evidence="2" type="ORF">SAMN02745243_02023</name>
</gene>
<evidence type="ECO:0000256" key="1">
    <source>
        <dbReference type="SAM" id="Phobius"/>
    </source>
</evidence>
<name>A0A1M6P5H9_9FIRM</name>